<protein>
    <submittedName>
        <fullName evidence="1">Uncharacterized protein</fullName>
    </submittedName>
</protein>
<dbReference type="AlphaFoldDB" id="A0A3M7SFT1"/>
<evidence type="ECO:0000313" key="1">
    <source>
        <dbReference type="EMBL" id="RNA34651.1"/>
    </source>
</evidence>
<comment type="caution">
    <text evidence="1">The sequence shown here is derived from an EMBL/GenBank/DDBJ whole genome shotgun (WGS) entry which is preliminary data.</text>
</comment>
<dbReference type="Proteomes" id="UP000276133">
    <property type="component" value="Unassembled WGS sequence"/>
</dbReference>
<sequence length="65" mass="7609">MSFIINQIISCDLLTALLSLSHPSYQVPKNRSSDLINATRFEFNFKNKNKSNFQFLSKKLIRIHH</sequence>
<reference evidence="1 2" key="1">
    <citation type="journal article" date="2018" name="Sci. Rep.">
        <title>Genomic signatures of local adaptation to the degree of environmental predictability in rotifers.</title>
        <authorList>
            <person name="Franch-Gras L."/>
            <person name="Hahn C."/>
            <person name="Garcia-Roger E.M."/>
            <person name="Carmona M.J."/>
            <person name="Serra M."/>
            <person name="Gomez A."/>
        </authorList>
    </citation>
    <scope>NUCLEOTIDE SEQUENCE [LARGE SCALE GENOMIC DNA]</scope>
    <source>
        <strain evidence="1">HYR1</strain>
    </source>
</reference>
<keyword evidence="2" id="KW-1185">Reference proteome</keyword>
<organism evidence="1 2">
    <name type="scientific">Brachionus plicatilis</name>
    <name type="common">Marine rotifer</name>
    <name type="synonym">Brachionus muelleri</name>
    <dbReference type="NCBI Taxonomy" id="10195"/>
    <lineage>
        <taxon>Eukaryota</taxon>
        <taxon>Metazoa</taxon>
        <taxon>Spiralia</taxon>
        <taxon>Gnathifera</taxon>
        <taxon>Rotifera</taxon>
        <taxon>Eurotatoria</taxon>
        <taxon>Monogononta</taxon>
        <taxon>Pseudotrocha</taxon>
        <taxon>Ploima</taxon>
        <taxon>Brachionidae</taxon>
        <taxon>Brachionus</taxon>
    </lineage>
</organism>
<gene>
    <name evidence="1" type="ORF">BpHYR1_014085</name>
</gene>
<name>A0A3M7SFT1_BRAPC</name>
<dbReference type="EMBL" id="REGN01001441">
    <property type="protein sequence ID" value="RNA34651.1"/>
    <property type="molecule type" value="Genomic_DNA"/>
</dbReference>
<evidence type="ECO:0000313" key="2">
    <source>
        <dbReference type="Proteomes" id="UP000276133"/>
    </source>
</evidence>
<accession>A0A3M7SFT1</accession>
<proteinExistence type="predicted"/>